<evidence type="ECO:0000313" key="4">
    <source>
        <dbReference type="Proteomes" id="UP000742786"/>
    </source>
</evidence>
<sequence>MYLSLNPPSAMSAGMCVSHAILPKEKWLADRDIHDADWPCWGVMGILHMDNAKEFRGNMLRAAAQEYDFDLHLRPVKTPHYGGHIERLMGTFSEELNKVPGATFANPKQKDEYKSEKHAVMTLTELEKWLVYLIGKYHHREHKGIGTSPLHKYREGLLGTKGRPGRGLPARRLDEEKVRIDFLPYEDRTIQDYGVQWDVHYFADVLRPWINSFDPSNSKAKRSFRFRRDPRDISRIYFFEPNARRYFPVPYRDLSLPAVSLWEFRAAKTAMAKKGKKGVDEREVFQSILKMRTVVEEAKAKTKSARRRKQRTVEDERTRKRRKTELPTIAAAEPAQNAPPPAIRGYDPDAVTAYDDDD</sequence>
<dbReference type="PROSITE" id="PS50994">
    <property type="entry name" value="INTEGRASE"/>
    <property type="match status" value="1"/>
</dbReference>
<feature type="region of interest" description="Disordered" evidence="1">
    <location>
        <begin position="299"/>
        <end position="358"/>
    </location>
</feature>
<dbReference type="SUPFAM" id="SSF53098">
    <property type="entry name" value="Ribonuclease H-like"/>
    <property type="match status" value="1"/>
</dbReference>
<evidence type="ECO:0000259" key="2">
    <source>
        <dbReference type="PROSITE" id="PS50994"/>
    </source>
</evidence>
<feature type="compositionally biased region" description="Low complexity" evidence="1">
    <location>
        <begin position="348"/>
        <end position="358"/>
    </location>
</feature>
<dbReference type="AlphaFoldDB" id="A0A916J799"/>
<evidence type="ECO:0000313" key="3">
    <source>
        <dbReference type="EMBL" id="CAG4884758.1"/>
    </source>
</evidence>
<dbReference type="Gene3D" id="3.30.420.10">
    <property type="entry name" value="Ribonuclease H-like superfamily/Ribonuclease H"/>
    <property type="match status" value="1"/>
</dbReference>
<dbReference type="InterPro" id="IPR012337">
    <property type="entry name" value="RNaseH-like_sf"/>
</dbReference>
<protein>
    <recommendedName>
        <fullName evidence="2">Integrase catalytic domain-containing protein</fullName>
    </recommendedName>
</protein>
<name>A0A916J799_9PROT</name>
<evidence type="ECO:0000256" key="1">
    <source>
        <dbReference type="SAM" id="MobiDB-lite"/>
    </source>
</evidence>
<dbReference type="GO" id="GO:0003676">
    <property type="term" value="F:nucleic acid binding"/>
    <property type="evidence" value="ECO:0007669"/>
    <property type="project" value="InterPro"/>
</dbReference>
<feature type="compositionally biased region" description="Basic residues" evidence="1">
    <location>
        <begin position="301"/>
        <end position="310"/>
    </location>
</feature>
<feature type="compositionally biased region" description="Low complexity" evidence="1">
    <location>
        <begin position="327"/>
        <end position="336"/>
    </location>
</feature>
<dbReference type="InterPro" id="IPR001584">
    <property type="entry name" value="Integrase_cat-core"/>
</dbReference>
<dbReference type="InterPro" id="IPR015378">
    <property type="entry name" value="Transposase-like_Mu_C"/>
</dbReference>
<proteinExistence type="predicted"/>
<organism evidence="3 4">
    <name type="scientific">Georgfuchsia toluolica</name>
    <dbReference type="NCBI Taxonomy" id="424218"/>
    <lineage>
        <taxon>Bacteria</taxon>
        <taxon>Pseudomonadati</taxon>
        <taxon>Pseudomonadota</taxon>
        <taxon>Betaproteobacteria</taxon>
        <taxon>Nitrosomonadales</taxon>
        <taxon>Sterolibacteriaceae</taxon>
        <taxon>Georgfuchsia</taxon>
    </lineage>
</organism>
<keyword evidence="4" id="KW-1185">Reference proteome</keyword>
<feature type="domain" description="Integrase catalytic" evidence="2">
    <location>
        <begin position="1"/>
        <end position="157"/>
    </location>
</feature>
<reference evidence="3" key="1">
    <citation type="submission" date="2021-04" db="EMBL/GenBank/DDBJ databases">
        <authorList>
            <person name="Hornung B."/>
        </authorList>
    </citation>
    <scope>NUCLEOTIDE SEQUENCE</scope>
    <source>
        <strain evidence="3">G5G6</strain>
    </source>
</reference>
<dbReference type="Pfam" id="PF09299">
    <property type="entry name" value="Mu-transpos_C"/>
    <property type="match status" value="1"/>
</dbReference>
<dbReference type="Proteomes" id="UP000742786">
    <property type="component" value="Unassembled WGS sequence"/>
</dbReference>
<gene>
    <name evidence="3" type="ORF">GTOL_12641</name>
</gene>
<comment type="caution">
    <text evidence="3">The sequence shown here is derived from an EMBL/GenBank/DDBJ whole genome shotgun (WGS) entry which is preliminary data.</text>
</comment>
<accession>A0A916J799</accession>
<dbReference type="EMBL" id="CAJQUM010000001">
    <property type="protein sequence ID" value="CAG4884758.1"/>
    <property type="molecule type" value="Genomic_DNA"/>
</dbReference>
<dbReference type="GO" id="GO:0015074">
    <property type="term" value="P:DNA integration"/>
    <property type="evidence" value="ECO:0007669"/>
    <property type="project" value="InterPro"/>
</dbReference>
<dbReference type="InterPro" id="IPR036397">
    <property type="entry name" value="RNaseH_sf"/>
</dbReference>